<feature type="transmembrane region" description="Helical" evidence="7">
    <location>
        <begin position="296"/>
        <end position="314"/>
    </location>
</feature>
<feature type="transmembrane region" description="Helical" evidence="7">
    <location>
        <begin position="241"/>
        <end position="258"/>
    </location>
</feature>
<dbReference type="InterPro" id="IPR037185">
    <property type="entry name" value="EmrE-like"/>
</dbReference>
<dbReference type="Pfam" id="PF00892">
    <property type="entry name" value="EamA"/>
    <property type="match status" value="2"/>
</dbReference>
<feature type="transmembrane region" description="Helical" evidence="7">
    <location>
        <begin position="205"/>
        <end position="226"/>
    </location>
</feature>
<keyword evidence="4 7" id="KW-1133">Transmembrane helix</keyword>
<feature type="domain" description="EamA" evidence="8">
    <location>
        <begin position="524"/>
        <end position="661"/>
    </location>
</feature>
<comment type="similarity">
    <text evidence="2">Belongs to the drug/metabolite transporter (DMT) superfamily. Plant drug/metabolite exporter (P-DME) (TC 2.A.7.4) family.</text>
</comment>
<evidence type="ECO:0000313" key="10">
    <source>
        <dbReference type="Proteomes" id="UP000290289"/>
    </source>
</evidence>
<evidence type="ECO:0000256" key="7">
    <source>
        <dbReference type="SAM" id="Phobius"/>
    </source>
</evidence>
<evidence type="ECO:0000256" key="5">
    <source>
        <dbReference type="ARBA" id="ARBA00023136"/>
    </source>
</evidence>
<evidence type="ECO:0000256" key="1">
    <source>
        <dbReference type="ARBA" id="ARBA00004141"/>
    </source>
</evidence>
<feature type="transmembrane region" description="Helical" evidence="7">
    <location>
        <begin position="589"/>
        <end position="606"/>
    </location>
</feature>
<keyword evidence="3 7" id="KW-0812">Transmembrane</keyword>
<dbReference type="EMBL" id="RDQH01000334">
    <property type="protein sequence ID" value="RXH90931.1"/>
    <property type="molecule type" value="Genomic_DNA"/>
</dbReference>
<feature type="transmembrane region" description="Helical" evidence="7">
    <location>
        <begin position="401"/>
        <end position="422"/>
    </location>
</feature>
<evidence type="ECO:0000256" key="4">
    <source>
        <dbReference type="ARBA" id="ARBA00022989"/>
    </source>
</evidence>
<feature type="transmembrane region" description="Helical" evidence="7">
    <location>
        <begin position="644"/>
        <end position="662"/>
    </location>
</feature>
<accession>A0A498JC41</accession>
<dbReference type="Proteomes" id="UP000290289">
    <property type="component" value="Chromosome 8"/>
</dbReference>
<dbReference type="PANTHER" id="PTHR31218">
    <property type="entry name" value="WAT1-RELATED PROTEIN"/>
    <property type="match status" value="1"/>
</dbReference>
<feature type="transmembrane region" description="Helical" evidence="7">
    <location>
        <begin position="173"/>
        <end position="193"/>
    </location>
</feature>
<feature type="compositionally biased region" description="Basic and acidic residues" evidence="6">
    <location>
        <begin position="689"/>
        <end position="699"/>
    </location>
</feature>
<dbReference type="SUPFAM" id="SSF103481">
    <property type="entry name" value="Multidrug resistance efflux transporter EmrE"/>
    <property type="match status" value="4"/>
</dbReference>
<dbReference type="GO" id="GO:0022857">
    <property type="term" value="F:transmembrane transporter activity"/>
    <property type="evidence" value="ECO:0007669"/>
    <property type="project" value="InterPro"/>
</dbReference>
<evidence type="ECO:0000313" key="9">
    <source>
        <dbReference type="EMBL" id="RXH90931.1"/>
    </source>
</evidence>
<protein>
    <recommendedName>
        <fullName evidence="8">EamA domain-containing protein</fullName>
    </recommendedName>
</protein>
<proteinExistence type="inferred from homology"/>
<evidence type="ECO:0000259" key="8">
    <source>
        <dbReference type="Pfam" id="PF00892"/>
    </source>
</evidence>
<feature type="transmembrane region" description="Helical" evidence="7">
    <location>
        <begin position="474"/>
        <end position="494"/>
    </location>
</feature>
<feature type="transmembrane region" description="Helical" evidence="7">
    <location>
        <begin position="20"/>
        <end position="39"/>
    </location>
</feature>
<reference evidence="9 10" key="1">
    <citation type="submission" date="2018-10" db="EMBL/GenBank/DDBJ databases">
        <title>A high-quality apple genome assembly.</title>
        <authorList>
            <person name="Hu J."/>
        </authorList>
    </citation>
    <scope>NUCLEOTIDE SEQUENCE [LARGE SCALE GENOMIC DNA]</scope>
    <source>
        <strain evidence="10">cv. HFTH1</strain>
        <tissue evidence="9">Young leaf</tissue>
    </source>
</reference>
<feature type="transmembrane region" description="Helical" evidence="7">
    <location>
        <begin position="618"/>
        <end position="638"/>
    </location>
</feature>
<name>A0A498JC41_MALDO</name>
<dbReference type="GO" id="GO:0016020">
    <property type="term" value="C:membrane"/>
    <property type="evidence" value="ECO:0007669"/>
    <property type="project" value="UniProtKB-SubCell"/>
</dbReference>
<feature type="domain" description="EamA" evidence="8">
    <location>
        <begin position="176"/>
        <end position="313"/>
    </location>
</feature>
<feature type="transmembrane region" description="Helical" evidence="7">
    <location>
        <begin position="126"/>
        <end position="144"/>
    </location>
</feature>
<keyword evidence="5 7" id="KW-0472">Membrane</keyword>
<feature type="transmembrane region" description="Helical" evidence="7">
    <location>
        <begin position="270"/>
        <end position="290"/>
    </location>
</feature>
<evidence type="ECO:0000256" key="2">
    <source>
        <dbReference type="ARBA" id="ARBA00007635"/>
    </source>
</evidence>
<sequence length="699" mass="75860">MGDDEQSNSGGRFGVMMKKLKPYLLVVSLQFGSAGMYIISMATLNHGMNRYVLIVYRNATAALVLAPFALVLERPVIDQGFTYLGMKYTSASFASAIMNAVPSLTFVIAVIFRVETVKIKEVRSQAKVIGTLVTFAGALLMTLYKGPVIDLLWSHKTSSHHESSSSTTSNQHWIAGTLFILLGSVAWSCFYVLQSITVKKYPANISLSCLICLAGALQGSAVAFTVERRPSAWAVGWDSRLLAPLYTGIISSGITYYVQGLVMKTRGPVFVTAFNPLCMIIVSILGSIILAEKLHLGSIIGGMVIAFGLYSVVWGKSKDYGTNPAVQSNTTVKDEAQELPITNANAISGAKLVIDKSSIDQPSQMQLKTIKPYLAMISLQFGYSGMYIISMVSFKHGMSHFVLSVYRHVVAFCVIAPFAFFLERPVLDQNLYFLGMKYTSATFASAVVNVLPAITFIMALCFRLETVNVKKLHSLAKVIGTVVTVGGAMIMTLYKGPIVDIIRGHSHSHNSSTTDSIEQHWIAGPLMLIGSCGGWASFFILQSFTLKKYPAELSLTAWICLMGMLEGGVITFAVERKLSVWVIGWDSRLLASVYSGVVCSGIAYYVQGVVIRERGPVFVTAFSPLCMIITAALGAIVLAEQVHLGSIIGAICIVFGLYTVVWGKSKDPLASSAPLKDEKTRNLELPVSADHHNSTNEHT</sequence>
<feature type="transmembrane region" description="Helical" evidence="7">
    <location>
        <begin position="521"/>
        <end position="541"/>
    </location>
</feature>
<organism evidence="9 10">
    <name type="scientific">Malus domestica</name>
    <name type="common">Apple</name>
    <name type="synonym">Pyrus malus</name>
    <dbReference type="NCBI Taxonomy" id="3750"/>
    <lineage>
        <taxon>Eukaryota</taxon>
        <taxon>Viridiplantae</taxon>
        <taxon>Streptophyta</taxon>
        <taxon>Embryophyta</taxon>
        <taxon>Tracheophyta</taxon>
        <taxon>Spermatophyta</taxon>
        <taxon>Magnoliopsida</taxon>
        <taxon>eudicotyledons</taxon>
        <taxon>Gunneridae</taxon>
        <taxon>Pentapetalae</taxon>
        <taxon>rosids</taxon>
        <taxon>fabids</taxon>
        <taxon>Rosales</taxon>
        <taxon>Rosaceae</taxon>
        <taxon>Amygdaloideae</taxon>
        <taxon>Maleae</taxon>
        <taxon>Malus</taxon>
    </lineage>
</organism>
<feature type="transmembrane region" description="Helical" evidence="7">
    <location>
        <begin position="442"/>
        <end position="462"/>
    </location>
</feature>
<evidence type="ECO:0000256" key="3">
    <source>
        <dbReference type="ARBA" id="ARBA00022692"/>
    </source>
</evidence>
<feature type="transmembrane region" description="Helical" evidence="7">
    <location>
        <begin position="553"/>
        <end position="574"/>
    </location>
</feature>
<feature type="transmembrane region" description="Helical" evidence="7">
    <location>
        <begin position="51"/>
        <end position="72"/>
    </location>
</feature>
<comment type="subcellular location">
    <subcellularLocation>
        <location evidence="1">Membrane</location>
        <topology evidence="1">Multi-pass membrane protein</topology>
    </subcellularLocation>
</comment>
<dbReference type="InterPro" id="IPR030184">
    <property type="entry name" value="WAT1-related"/>
</dbReference>
<feature type="region of interest" description="Disordered" evidence="6">
    <location>
        <begin position="669"/>
        <end position="699"/>
    </location>
</feature>
<evidence type="ECO:0000256" key="6">
    <source>
        <dbReference type="SAM" id="MobiDB-lite"/>
    </source>
</evidence>
<feature type="transmembrane region" description="Helical" evidence="7">
    <location>
        <begin position="92"/>
        <end position="114"/>
    </location>
</feature>
<dbReference type="InterPro" id="IPR000620">
    <property type="entry name" value="EamA_dom"/>
</dbReference>
<gene>
    <name evidence="9" type="ORF">DVH24_006876</name>
</gene>
<keyword evidence="10" id="KW-1185">Reference proteome</keyword>
<comment type="caution">
    <text evidence="9">The sequence shown here is derived from an EMBL/GenBank/DDBJ whole genome shotgun (WGS) entry which is preliminary data.</text>
</comment>
<dbReference type="AlphaFoldDB" id="A0A498JC41"/>